<evidence type="ECO:0000313" key="5">
    <source>
        <dbReference type="Proteomes" id="UP000186922"/>
    </source>
</evidence>
<dbReference type="Pfam" id="PF00385">
    <property type="entry name" value="Chromo"/>
    <property type="match status" value="1"/>
</dbReference>
<dbReference type="Gene3D" id="2.40.50.40">
    <property type="match status" value="1"/>
</dbReference>
<evidence type="ECO:0000259" key="3">
    <source>
        <dbReference type="PROSITE" id="PS50013"/>
    </source>
</evidence>
<evidence type="ECO:0000256" key="1">
    <source>
        <dbReference type="ARBA" id="ARBA00004123"/>
    </source>
</evidence>
<dbReference type="STRING" id="947166.A0A1D1VFK5"/>
<proteinExistence type="predicted"/>
<dbReference type="InterPro" id="IPR051219">
    <property type="entry name" value="Heterochromatin_chromo-domain"/>
</dbReference>
<dbReference type="PROSITE" id="PS50013">
    <property type="entry name" value="CHROMO_2"/>
    <property type="match status" value="1"/>
</dbReference>
<dbReference type="InterPro" id="IPR023779">
    <property type="entry name" value="Chromodomain_CS"/>
</dbReference>
<protein>
    <recommendedName>
        <fullName evidence="3">Chromo domain-containing protein</fullName>
    </recommendedName>
</protein>
<keyword evidence="2" id="KW-0539">Nucleus</keyword>
<dbReference type="InterPro" id="IPR016197">
    <property type="entry name" value="Chromo-like_dom_sf"/>
</dbReference>
<dbReference type="EMBL" id="BDGG01000006">
    <property type="protein sequence ID" value="GAV00427.1"/>
    <property type="molecule type" value="Genomic_DNA"/>
</dbReference>
<name>A0A1D1VFK5_RAMVA</name>
<feature type="domain" description="Chromo" evidence="3">
    <location>
        <begin position="32"/>
        <end position="94"/>
    </location>
</feature>
<dbReference type="OrthoDB" id="273092at2759"/>
<dbReference type="PANTHER" id="PTHR22812">
    <property type="entry name" value="CHROMOBOX PROTEIN"/>
    <property type="match status" value="1"/>
</dbReference>
<dbReference type="CDD" id="cd00024">
    <property type="entry name" value="CD_CSD"/>
    <property type="match status" value="1"/>
</dbReference>
<dbReference type="SUPFAM" id="SSF54160">
    <property type="entry name" value="Chromo domain-like"/>
    <property type="match status" value="1"/>
</dbReference>
<sequence length="196" mass="22564">MIVRILLNIGASRFFQKGNMRVSAPKNIKQKYTVERIVGHEGQKGLGTHILYHVKWYGYPESKNTWEPEESLLQSGDAIAEYWRTVNCLKEYDSRRKRGETYKSKKEASKEFQRLINGLSSILKEDPLTPASLVLHRVASDILGMDPSRLTEKETRSLSRWIGLAVKIVFSHDKDVHGTRQLTRNGPRHYVELSLL</sequence>
<comment type="subcellular location">
    <subcellularLocation>
        <location evidence="1">Nucleus</location>
    </subcellularLocation>
</comment>
<organism evidence="4 5">
    <name type="scientific">Ramazzottius varieornatus</name>
    <name type="common">Water bear</name>
    <name type="synonym">Tardigrade</name>
    <dbReference type="NCBI Taxonomy" id="947166"/>
    <lineage>
        <taxon>Eukaryota</taxon>
        <taxon>Metazoa</taxon>
        <taxon>Ecdysozoa</taxon>
        <taxon>Tardigrada</taxon>
        <taxon>Eutardigrada</taxon>
        <taxon>Parachela</taxon>
        <taxon>Hypsibioidea</taxon>
        <taxon>Ramazzottiidae</taxon>
        <taxon>Ramazzottius</taxon>
    </lineage>
</organism>
<comment type="caution">
    <text evidence="4">The sequence shown here is derived from an EMBL/GenBank/DDBJ whole genome shotgun (WGS) entry which is preliminary data.</text>
</comment>
<keyword evidence="5" id="KW-1185">Reference proteome</keyword>
<dbReference type="SMART" id="SM00298">
    <property type="entry name" value="CHROMO"/>
    <property type="match status" value="1"/>
</dbReference>
<dbReference type="PROSITE" id="PS00598">
    <property type="entry name" value="CHROMO_1"/>
    <property type="match status" value="1"/>
</dbReference>
<dbReference type="Proteomes" id="UP000186922">
    <property type="component" value="Unassembled WGS sequence"/>
</dbReference>
<evidence type="ECO:0000313" key="4">
    <source>
        <dbReference type="EMBL" id="GAV00427.1"/>
    </source>
</evidence>
<dbReference type="InterPro" id="IPR023780">
    <property type="entry name" value="Chromo_domain"/>
</dbReference>
<evidence type="ECO:0000256" key="2">
    <source>
        <dbReference type="ARBA" id="ARBA00023242"/>
    </source>
</evidence>
<dbReference type="InterPro" id="IPR000953">
    <property type="entry name" value="Chromo/chromo_shadow_dom"/>
</dbReference>
<dbReference type="GO" id="GO:0005634">
    <property type="term" value="C:nucleus"/>
    <property type="evidence" value="ECO:0007669"/>
    <property type="project" value="UniProtKB-SubCell"/>
</dbReference>
<dbReference type="AlphaFoldDB" id="A0A1D1VFK5"/>
<reference evidence="4 5" key="1">
    <citation type="journal article" date="2016" name="Nat. Commun.">
        <title>Extremotolerant tardigrade genome and improved radiotolerance of human cultured cells by tardigrade-unique protein.</title>
        <authorList>
            <person name="Hashimoto T."/>
            <person name="Horikawa D.D."/>
            <person name="Saito Y."/>
            <person name="Kuwahara H."/>
            <person name="Kozuka-Hata H."/>
            <person name="Shin-I T."/>
            <person name="Minakuchi Y."/>
            <person name="Ohishi K."/>
            <person name="Motoyama A."/>
            <person name="Aizu T."/>
            <person name="Enomoto A."/>
            <person name="Kondo K."/>
            <person name="Tanaka S."/>
            <person name="Hara Y."/>
            <person name="Koshikawa S."/>
            <person name="Sagara H."/>
            <person name="Miura T."/>
            <person name="Yokobori S."/>
            <person name="Miyagawa K."/>
            <person name="Suzuki Y."/>
            <person name="Kubo T."/>
            <person name="Oyama M."/>
            <person name="Kohara Y."/>
            <person name="Fujiyama A."/>
            <person name="Arakawa K."/>
            <person name="Katayama T."/>
            <person name="Toyoda A."/>
            <person name="Kunieda T."/>
        </authorList>
    </citation>
    <scope>NUCLEOTIDE SEQUENCE [LARGE SCALE GENOMIC DNA]</scope>
    <source>
        <strain evidence="4 5">YOKOZUNA-1</strain>
    </source>
</reference>
<accession>A0A1D1VFK5</accession>
<gene>
    <name evidence="4" type="primary">RvY_11276</name>
    <name evidence="4" type="synonym">RvY_11276.1</name>
    <name evidence="4" type="ORF">RvY_11276-1</name>
</gene>